<reference evidence="7" key="1">
    <citation type="submission" date="2021-11" db="EMBL/GenBank/DDBJ databases">
        <authorList>
            <person name="Islam A."/>
            <person name="Islam S."/>
            <person name="Flora M.S."/>
            <person name="Rahman M."/>
            <person name="Ziaur R.M."/>
            <person name="Epstein J.H."/>
            <person name="Hassan M."/>
            <person name="Klassen M."/>
            <person name="Woodard K."/>
            <person name="Webb A."/>
            <person name="Webby R.J."/>
            <person name="El Zowalaty M.E."/>
        </authorList>
    </citation>
    <scope>NUCLEOTIDE SEQUENCE</scope>
    <source>
        <strain evidence="7">Pbs3</strain>
    </source>
</reference>
<evidence type="ECO:0000256" key="3">
    <source>
        <dbReference type="ARBA" id="ARBA00022833"/>
    </source>
</evidence>
<feature type="chain" id="PRO_5043672829" description="MYND-type domain-containing protein" evidence="5">
    <location>
        <begin position="20"/>
        <end position="528"/>
    </location>
</feature>
<evidence type="ECO:0000313" key="7">
    <source>
        <dbReference type="EMBL" id="CAH0478004.1"/>
    </source>
</evidence>
<dbReference type="InterPro" id="IPR002893">
    <property type="entry name" value="Znf_MYND"/>
</dbReference>
<name>A0AAU9KZX4_9STRA</name>
<evidence type="ECO:0000256" key="2">
    <source>
        <dbReference type="ARBA" id="ARBA00022771"/>
    </source>
</evidence>
<dbReference type="CDD" id="cd20071">
    <property type="entry name" value="SET_SMYD"/>
    <property type="match status" value="1"/>
</dbReference>
<dbReference type="InterPro" id="IPR050869">
    <property type="entry name" value="H3K4_H4K5_MeTrfase"/>
</dbReference>
<evidence type="ECO:0000256" key="5">
    <source>
        <dbReference type="SAM" id="SignalP"/>
    </source>
</evidence>
<dbReference type="PANTHER" id="PTHR12197:SF251">
    <property type="entry name" value="EG:BACR7C10.4 PROTEIN"/>
    <property type="match status" value="1"/>
</dbReference>
<dbReference type="GO" id="GO:0008270">
    <property type="term" value="F:zinc ion binding"/>
    <property type="evidence" value="ECO:0007669"/>
    <property type="project" value="UniProtKB-KW"/>
</dbReference>
<dbReference type="Gene3D" id="6.10.140.2220">
    <property type="match status" value="1"/>
</dbReference>
<dbReference type="GO" id="GO:0005634">
    <property type="term" value="C:nucleus"/>
    <property type="evidence" value="ECO:0007669"/>
    <property type="project" value="TreeGrafter"/>
</dbReference>
<gene>
    <name evidence="7" type="ORF">PBS003_LOCUS4723</name>
</gene>
<feature type="domain" description="MYND-type" evidence="6">
    <location>
        <begin position="162"/>
        <end position="201"/>
    </location>
</feature>
<dbReference type="Pfam" id="PF01753">
    <property type="entry name" value="zf-MYND"/>
    <property type="match status" value="1"/>
</dbReference>
<dbReference type="InterPro" id="IPR046341">
    <property type="entry name" value="SET_dom_sf"/>
</dbReference>
<comment type="caution">
    <text evidence="7">The sequence shown here is derived from an EMBL/GenBank/DDBJ whole genome shotgun (WGS) entry which is preliminary data.</text>
</comment>
<organism evidence="7 8">
    <name type="scientific">Peronospora belbahrii</name>
    <dbReference type="NCBI Taxonomy" id="622444"/>
    <lineage>
        <taxon>Eukaryota</taxon>
        <taxon>Sar</taxon>
        <taxon>Stramenopiles</taxon>
        <taxon>Oomycota</taxon>
        <taxon>Peronosporomycetes</taxon>
        <taxon>Peronosporales</taxon>
        <taxon>Peronosporaceae</taxon>
        <taxon>Peronospora</taxon>
    </lineage>
</organism>
<dbReference type="EMBL" id="CAKKTJ010000208">
    <property type="protein sequence ID" value="CAH0478004.1"/>
    <property type="molecule type" value="Genomic_DNA"/>
</dbReference>
<dbReference type="Proteomes" id="UP001160483">
    <property type="component" value="Unassembled WGS sequence"/>
</dbReference>
<dbReference type="PROSITE" id="PS50865">
    <property type="entry name" value="ZF_MYND_2"/>
    <property type="match status" value="1"/>
</dbReference>
<dbReference type="Gene3D" id="2.170.270.10">
    <property type="entry name" value="SET domain"/>
    <property type="match status" value="1"/>
</dbReference>
<sequence length="528" mass="58645">MTILHVLVTGISLPVCCHLQRYPHTCDAPSSSDTSRLLAVKSVRINSIAGLSYIAWKCTSLVVSCPPSNASLQPNTIHSQWIAHPHISVVCPASSDANTALDRGSHDSKFEIDNPRVELWSSLNGSMGRFSIAKQCIRIGEQAIEAAAFAVVVRQSLTHRRCHWCFALLRTKALQCGDCAFTRYCSRDCLVTDAPLHEFQCKALRDLQHFGCDGGGVGDVETLRLALAVLSMEHFVQNSQALRLLCTHAEGGDDTSEVQKAVEFITKKTNHGVDRKHVLTTLQRVRCNAHPIYLDGVTCVGSGVFPEAAMALNHSCLPNVVPSFNSRTRTLAFHAIADIPRGYAIECAYIDLLQARKRRQELLDRGFGFTCVCKRCTREAALHTMRHDKAAESEEANVEEETQVMKELMQLVNSGCSSAQQRLACLTKEYASLFKHNSEAQFALYTTEMQLARDRDDWNRVMETAEILLKIWSRCGLPDNYHTTETLHVQIYYAAKNAGMMSKAKTAAKRVASIRQICGYSHSETVIE</sequence>
<evidence type="ECO:0000256" key="4">
    <source>
        <dbReference type="PROSITE-ProRule" id="PRU00134"/>
    </source>
</evidence>
<accession>A0AAU9KZX4</accession>
<keyword evidence="5" id="KW-0732">Signal</keyword>
<dbReference type="Gene3D" id="1.10.220.160">
    <property type="match status" value="1"/>
</dbReference>
<feature type="signal peptide" evidence="5">
    <location>
        <begin position="1"/>
        <end position="19"/>
    </location>
</feature>
<evidence type="ECO:0000256" key="1">
    <source>
        <dbReference type="ARBA" id="ARBA00022723"/>
    </source>
</evidence>
<dbReference type="PANTHER" id="PTHR12197">
    <property type="entry name" value="HISTONE-LYSINE N-METHYLTRANSFERASE SMYD"/>
    <property type="match status" value="1"/>
</dbReference>
<dbReference type="SUPFAM" id="SSF82199">
    <property type="entry name" value="SET domain"/>
    <property type="match status" value="1"/>
</dbReference>
<dbReference type="AlphaFoldDB" id="A0AAU9KZX4"/>
<keyword evidence="3" id="KW-0862">Zinc</keyword>
<evidence type="ECO:0000313" key="8">
    <source>
        <dbReference type="Proteomes" id="UP001160483"/>
    </source>
</evidence>
<proteinExistence type="predicted"/>
<dbReference type="SUPFAM" id="SSF144232">
    <property type="entry name" value="HIT/MYND zinc finger-like"/>
    <property type="match status" value="1"/>
</dbReference>
<evidence type="ECO:0000259" key="6">
    <source>
        <dbReference type="PROSITE" id="PS50865"/>
    </source>
</evidence>
<protein>
    <recommendedName>
        <fullName evidence="6">MYND-type domain-containing protein</fullName>
    </recommendedName>
</protein>
<keyword evidence="1" id="KW-0479">Metal-binding</keyword>
<keyword evidence="2 4" id="KW-0863">Zinc-finger</keyword>